<comment type="caution">
    <text evidence="2">The sequence shown here is derived from an EMBL/GenBank/DDBJ whole genome shotgun (WGS) entry which is preliminary data.</text>
</comment>
<accession>A0A8X7BZY1</accession>
<dbReference type="EMBL" id="BMAV01008115">
    <property type="protein sequence ID" value="GFY51481.1"/>
    <property type="molecule type" value="Genomic_DNA"/>
</dbReference>
<organism evidence="2 3">
    <name type="scientific">Trichonephila inaurata madagascariensis</name>
    <dbReference type="NCBI Taxonomy" id="2747483"/>
    <lineage>
        <taxon>Eukaryota</taxon>
        <taxon>Metazoa</taxon>
        <taxon>Ecdysozoa</taxon>
        <taxon>Arthropoda</taxon>
        <taxon>Chelicerata</taxon>
        <taxon>Arachnida</taxon>
        <taxon>Araneae</taxon>
        <taxon>Araneomorphae</taxon>
        <taxon>Entelegynae</taxon>
        <taxon>Araneoidea</taxon>
        <taxon>Nephilidae</taxon>
        <taxon>Trichonephila</taxon>
        <taxon>Trichonephila inaurata</taxon>
    </lineage>
</organism>
<dbReference type="Proteomes" id="UP000886998">
    <property type="component" value="Unassembled WGS sequence"/>
</dbReference>
<dbReference type="Gene3D" id="3.40.50.150">
    <property type="entry name" value="Vaccinia Virus protein VP39"/>
    <property type="match status" value="1"/>
</dbReference>
<protein>
    <submittedName>
        <fullName evidence="2">Uncharacterized protein</fullName>
    </submittedName>
</protein>
<evidence type="ECO:0000313" key="3">
    <source>
        <dbReference type="Proteomes" id="UP000886998"/>
    </source>
</evidence>
<evidence type="ECO:0000256" key="1">
    <source>
        <dbReference type="SAM" id="MobiDB-lite"/>
    </source>
</evidence>
<feature type="region of interest" description="Disordered" evidence="1">
    <location>
        <begin position="592"/>
        <end position="625"/>
    </location>
</feature>
<dbReference type="SUPFAM" id="SSF53335">
    <property type="entry name" value="S-adenosyl-L-methionine-dependent methyltransferases"/>
    <property type="match status" value="1"/>
</dbReference>
<dbReference type="InterPro" id="IPR029063">
    <property type="entry name" value="SAM-dependent_MTases_sf"/>
</dbReference>
<reference evidence="2" key="1">
    <citation type="submission" date="2020-08" db="EMBL/GenBank/DDBJ databases">
        <title>Multicomponent nature underlies the extraordinary mechanical properties of spider dragline silk.</title>
        <authorList>
            <person name="Kono N."/>
            <person name="Nakamura H."/>
            <person name="Mori M."/>
            <person name="Yoshida Y."/>
            <person name="Ohtoshi R."/>
            <person name="Malay A.D."/>
            <person name="Moran D.A.P."/>
            <person name="Tomita M."/>
            <person name="Numata K."/>
            <person name="Arakawa K."/>
        </authorList>
    </citation>
    <scope>NUCLEOTIDE SEQUENCE</scope>
</reference>
<evidence type="ECO:0000313" key="2">
    <source>
        <dbReference type="EMBL" id="GFY51481.1"/>
    </source>
</evidence>
<proteinExistence type="predicted"/>
<sequence length="625" mass="71518">MWYSKIFLNLFSNILEEYLITSDVLEEQIAQAIRHIHEVYQGSSRENLSKSTNFMLDFNKVAYQCAYLHKYAPFHAALVYEVMSLSLVHNPGIIRATLNSIEGPLEICSLGCGPGTDAIGALTAMHEQLGFFPCNIKLIDIVPGWEKTFQSVVKELQLEYRNYGSLSESVNKKHLDWSFLAADLQKEGNSELDTLLGRADLITLVKVVSGAVHKETSAMIKKIFRLMKPGALVLFIDNAAGGFQKLISDAASKYKFVPVFGPLNHELYVNETILRERFGFKSCFQTRVSAQFLKKTNLDINKMDVKQMSLFQNNNLLVFPNRFWPEHRPKNINVSFQDFEVSNRSFGCESPWYGQTNNFNNSFLTPEPRNRFPNVCYSGNASTPWKENDSFDFGNNYDQRRSFGFESTFNSPNPYTPPGLFEQRLGSDFKPRNFNVCVENGFRNVRPFYSPPQDSFNSSLSPVPYNFRTQHTVEIKNMNNDCLIAQRKLFTESSPFYDSSSSINNYYSSPAVLSYCAQDASRIQDVSMTQIDGYSAFRGKSFDHSLQDSSGYESFTSTPRRALLPNPFRNRSPLVDINNIVNRRDSFEGYQQTSNYLQSPGPIRKKNNANKKRRKKQKPYKRHEV</sequence>
<dbReference type="OrthoDB" id="6428333at2759"/>
<keyword evidence="3" id="KW-1185">Reference proteome</keyword>
<feature type="compositionally biased region" description="Basic residues" evidence="1">
    <location>
        <begin position="603"/>
        <end position="625"/>
    </location>
</feature>
<dbReference type="AlphaFoldDB" id="A0A8X7BZY1"/>
<gene>
    <name evidence="2" type="primary">NCL1_23330</name>
    <name evidence="2" type="ORF">TNIN_364551</name>
</gene>
<name>A0A8X7BZY1_9ARAC</name>